<evidence type="ECO:0000256" key="1">
    <source>
        <dbReference type="ARBA" id="ARBA00009463"/>
    </source>
</evidence>
<dbReference type="Proteomes" id="UP000325395">
    <property type="component" value="Unassembled WGS sequence"/>
</dbReference>
<dbReference type="InterPro" id="IPR036291">
    <property type="entry name" value="NAD(P)-bd_dom_sf"/>
</dbReference>
<dbReference type="PANTHER" id="PTHR48075">
    <property type="entry name" value="3-HYDROXYACYL-COA DEHYDROGENASE FAMILY PROTEIN"/>
    <property type="match status" value="1"/>
</dbReference>
<accession>A0ABQ6WVZ1</accession>
<gene>
    <name evidence="5" type="ORF">BDV36DRAFT_306268</name>
</gene>
<dbReference type="Gene3D" id="3.40.50.720">
    <property type="entry name" value="NAD(P)-binding Rossmann-like Domain"/>
    <property type="match status" value="1"/>
</dbReference>
<dbReference type="PIRSF" id="PIRSF000105">
    <property type="entry name" value="HCDH"/>
    <property type="match status" value="1"/>
</dbReference>
<comment type="similarity">
    <text evidence="1">Belongs to the 3-hydroxyacyl-CoA dehydrogenase family.</text>
</comment>
<feature type="domain" description="3-hydroxyacyl-CoA dehydrogenase C-terminal" evidence="3">
    <location>
        <begin position="189"/>
        <end position="286"/>
    </location>
</feature>
<dbReference type="InterPro" id="IPR006108">
    <property type="entry name" value="3HC_DH_C"/>
</dbReference>
<dbReference type="InterPro" id="IPR006176">
    <property type="entry name" value="3-OHacyl-CoA_DH_NAD-bd"/>
</dbReference>
<dbReference type="PANTHER" id="PTHR48075:SF3">
    <property type="entry name" value="3-HYDROXYACYL-COA DEHYDROGENASE"/>
    <property type="match status" value="1"/>
</dbReference>
<name>A0ABQ6WVZ1_9EURO</name>
<dbReference type="Gene3D" id="1.10.1040.10">
    <property type="entry name" value="N-(1-d-carboxylethyl)-l-norvaline Dehydrogenase, domain 2"/>
    <property type="match status" value="1"/>
</dbReference>
<dbReference type="SUPFAM" id="SSF51735">
    <property type="entry name" value="NAD(P)-binding Rossmann-fold domains"/>
    <property type="match status" value="1"/>
</dbReference>
<evidence type="ECO:0000313" key="5">
    <source>
        <dbReference type="EMBL" id="KAE8420783.1"/>
    </source>
</evidence>
<organism evidence="5 6">
    <name type="scientific">Aspergillus pseudocaelatus</name>
    <dbReference type="NCBI Taxonomy" id="1825620"/>
    <lineage>
        <taxon>Eukaryota</taxon>
        <taxon>Fungi</taxon>
        <taxon>Dikarya</taxon>
        <taxon>Ascomycota</taxon>
        <taxon>Pezizomycotina</taxon>
        <taxon>Eurotiomycetes</taxon>
        <taxon>Eurotiomycetidae</taxon>
        <taxon>Eurotiales</taxon>
        <taxon>Aspergillaceae</taxon>
        <taxon>Aspergillus</taxon>
        <taxon>Aspergillus subgen. Circumdati</taxon>
    </lineage>
</organism>
<proteinExistence type="inferred from homology"/>
<dbReference type="InterPro" id="IPR013328">
    <property type="entry name" value="6PGD_dom2"/>
</dbReference>
<evidence type="ECO:0000259" key="4">
    <source>
        <dbReference type="Pfam" id="PF02737"/>
    </source>
</evidence>
<feature type="domain" description="3-hydroxyacyl-CoA dehydrogenase NAD binding" evidence="4">
    <location>
        <begin position="10"/>
        <end position="184"/>
    </location>
</feature>
<evidence type="ECO:0000259" key="3">
    <source>
        <dbReference type="Pfam" id="PF00725"/>
    </source>
</evidence>
<keyword evidence="2" id="KW-0560">Oxidoreductase</keyword>
<reference evidence="5 6" key="1">
    <citation type="submission" date="2019-04" db="EMBL/GenBank/DDBJ databases">
        <authorList>
            <consortium name="DOE Joint Genome Institute"/>
            <person name="Mondo S."/>
            <person name="Kjaerbolling I."/>
            <person name="Vesth T."/>
            <person name="Frisvad J.C."/>
            <person name="Nybo J.L."/>
            <person name="Theobald S."/>
            <person name="Kildgaard S."/>
            <person name="Isbrandt T."/>
            <person name="Kuo A."/>
            <person name="Sato A."/>
            <person name="Lyhne E.K."/>
            <person name="Kogle M.E."/>
            <person name="Wiebenga A."/>
            <person name="Kun R.S."/>
            <person name="Lubbers R.J."/>
            <person name="Makela M.R."/>
            <person name="Barry K."/>
            <person name="Chovatia M."/>
            <person name="Clum A."/>
            <person name="Daum C."/>
            <person name="Haridas S."/>
            <person name="He G."/>
            <person name="LaButti K."/>
            <person name="Lipzen A."/>
            <person name="Riley R."/>
            <person name="Salamov A."/>
            <person name="Simmons B.A."/>
            <person name="Magnuson J.K."/>
            <person name="Henrissat B."/>
            <person name="Mortensen U.H."/>
            <person name="Larsen T.O."/>
            <person name="Devries R.P."/>
            <person name="Grigoriev I.V."/>
            <person name="Machida M."/>
            <person name="Baker S.E."/>
            <person name="Andersen M.R."/>
            <person name="Cantor M.N."/>
            <person name="Hua S.X."/>
        </authorList>
    </citation>
    <scope>NUCLEOTIDE SEQUENCE [LARGE SCALE GENOMIC DNA]</scope>
    <source>
        <strain evidence="5 6">CBS 117616</strain>
    </source>
</reference>
<dbReference type="InterPro" id="IPR008927">
    <property type="entry name" value="6-PGluconate_DH-like_C_sf"/>
</dbReference>
<evidence type="ECO:0000313" key="6">
    <source>
        <dbReference type="Proteomes" id="UP000325395"/>
    </source>
</evidence>
<protein>
    <submittedName>
        <fullName evidence="5">NAD(P)-binding protein</fullName>
    </submittedName>
</protein>
<keyword evidence="6" id="KW-1185">Reference proteome</keyword>
<dbReference type="Pfam" id="PF00725">
    <property type="entry name" value="3HCDH"/>
    <property type="match status" value="1"/>
</dbReference>
<sequence>MVFHTKGRPVAVLGAGVLGVKIACVWLAGGFDVNVRDPNRDQLSAARQHIDKDVLSMARALGTADRAPGKATFIQDMKCAVQNAWLVIESVPEHLELKKSVFQELSNLVRSDCILGSNSSSFKSSLMLENVDSLVRRRCLNIHYTMPPEIRAVELMTSTYTEESVFTTLMEIHTYIGLKPVVAKSESTGIILGRLWAAVKREALSILSEDICTPQDLDSIWLEMFLGNNRGPCRMMDAVGLDTVKLIEENYISERNLDRSKTVDFLEENYISQGKLGLKSQAGGFYETRDVST</sequence>
<evidence type="ECO:0000256" key="2">
    <source>
        <dbReference type="ARBA" id="ARBA00023002"/>
    </source>
</evidence>
<dbReference type="SUPFAM" id="SSF48179">
    <property type="entry name" value="6-phosphogluconate dehydrogenase C-terminal domain-like"/>
    <property type="match status" value="1"/>
</dbReference>
<dbReference type="Pfam" id="PF02737">
    <property type="entry name" value="3HCDH_N"/>
    <property type="match status" value="1"/>
</dbReference>
<dbReference type="InterPro" id="IPR022694">
    <property type="entry name" value="3-OHacyl-CoA_DH"/>
</dbReference>
<dbReference type="EMBL" id="ML735706">
    <property type="protein sequence ID" value="KAE8420783.1"/>
    <property type="molecule type" value="Genomic_DNA"/>
</dbReference>